<evidence type="ECO:0000313" key="12">
    <source>
        <dbReference type="Proteomes" id="UP001303473"/>
    </source>
</evidence>
<keyword evidence="5" id="KW-0539">Nucleus</keyword>
<evidence type="ECO:0000313" key="11">
    <source>
        <dbReference type="EMBL" id="KAK3938449.1"/>
    </source>
</evidence>
<proteinExistence type="inferred from homology"/>
<comment type="subcellular location">
    <subcellularLocation>
        <location evidence="1">Nucleus</location>
    </subcellularLocation>
</comment>
<dbReference type="PANTHER" id="PTHR32235:SF1">
    <property type="entry name" value="NON-HOMOLOGOUS END-JOINING FACTOR 1"/>
    <property type="match status" value="1"/>
</dbReference>
<protein>
    <recommendedName>
        <fullName evidence="7">Non-homologous end-joining factor 1</fullName>
    </recommendedName>
</protein>
<feature type="domain" description="XLF-like N-terminal" evidence="9">
    <location>
        <begin position="7"/>
        <end position="129"/>
    </location>
</feature>
<evidence type="ECO:0000259" key="9">
    <source>
        <dbReference type="Pfam" id="PF09302"/>
    </source>
</evidence>
<name>A0AAN6S2T3_9PEZI</name>
<feature type="compositionally biased region" description="Pro residues" evidence="8">
    <location>
        <begin position="373"/>
        <end position="387"/>
    </location>
</feature>
<dbReference type="Pfam" id="PF09302">
    <property type="entry name" value="XLF"/>
    <property type="match status" value="1"/>
</dbReference>
<keyword evidence="4" id="KW-0234">DNA repair</keyword>
<feature type="compositionally biased region" description="Acidic residues" evidence="8">
    <location>
        <begin position="327"/>
        <end position="340"/>
    </location>
</feature>
<dbReference type="GO" id="GO:0032807">
    <property type="term" value="C:DNA ligase IV complex"/>
    <property type="evidence" value="ECO:0007669"/>
    <property type="project" value="TreeGrafter"/>
</dbReference>
<feature type="region of interest" description="Disordered" evidence="8">
    <location>
        <begin position="277"/>
        <end position="541"/>
    </location>
</feature>
<dbReference type="AlphaFoldDB" id="A0AAN6S2T3"/>
<feature type="compositionally biased region" description="Basic and acidic residues" evidence="8">
    <location>
        <begin position="505"/>
        <end position="530"/>
    </location>
</feature>
<dbReference type="InterPro" id="IPR038051">
    <property type="entry name" value="XRCC4-like_N_sf"/>
</dbReference>
<dbReference type="Proteomes" id="UP001303473">
    <property type="component" value="Unassembled WGS sequence"/>
</dbReference>
<reference evidence="12" key="1">
    <citation type="journal article" date="2023" name="Mol. Phylogenet. Evol.">
        <title>Genome-scale phylogeny and comparative genomics of the fungal order Sordariales.</title>
        <authorList>
            <person name="Hensen N."/>
            <person name="Bonometti L."/>
            <person name="Westerberg I."/>
            <person name="Brannstrom I.O."/>
            <person name="Guillou S."/>
            <person name="Cros-Aarteil S."/>
            <person name="Calhoun S."/>
            <person name="Haridas S."/>
            <person name="Kuo A."/>
            <person name="Mondo S."/>
            <person name="Pangilinan J."/>
            <person name="Riley R."/>
            <person name="LaButti K."/>
            <person name="Andreopoulos B."/>
            <person name="Lipzen A."/>
            <person name="Chen C."/>
            <person name="Yan M."/>
            <person name="Daum C."/>
            <person name="Ng V."/>
            <person name="Clum A."/>
            <person name="Steindorff A."/>
            <person name="Ohm R.A."/>
            <person name="Martin F."/>
            <person name="Silar P."/>
            <person name="Natvig D.O."/>
            <person name="Lalanne C."/>
            <person name="Gautier V."/>
            <person name="Ament-Velasquez S.L."/>
            <person name="Kruys A."/>
            <person name="Hutchinson M.I."/>
            <person name="Powell A.J."/>
            <person name="Barry K."/>
            <person name="Miller A.N."/>
            <person name="Grigoriev I.V."/>
            <person name="Debuchy R."/>
            <person name="Gladieux P."/>
            <person name="Hiltunen Thoren M."/>
            <person name="Johannesson H."/>
        </authorList>
    </citation>
    <scope>NUCLEOTIDE SEQUENCE [LARGE SCALE GENOMIC DNA]</scope>
    <source>
        <strain evidence="12">CBS 340.73</strain>
    </source>
</reference>
<comment type="caution">
    <text evidence="11">The sequence shown here is derived from an EMBL/GenBank/DDBJ whole genome shotgun (WGS) entry which is preliminary data.</text>
</comment>
<feature type="compositionally biased region" description="Pro residues" evidence="8">
    <location>
        <begin position="415"/>
        <end position="424"/>
    </location>
</feature>
<dbReference type="GO" id="GO:0006303">
    <property type="term" value="P:double-strand break repair via nonhomologous end joining"/>
    <property type="evidence" value="ECO:0007669"/>
    <property type="project" value="UniProtKB-ARBA"/>
</dbReference>
<feature type="compositionally biased region" description="Pro residues" evidence="8">
    <location>
        <begin position="445"/>
        <end position="463"/>
    </location>
</feature>
<gene>
    <name evidence="11" type="ORF">QBC46DRAFT_163547</name>
</gene>
<feature type="domain" description="XLF-like coiled-coil region" evidence="10">
    <location>
        <begin position="131"/>
        <end position="183"/>
    </location>
</feature>
<evidence type="ECO:0000256" key="7">
    <source>
        <dbReference type="ARBA" id="ARBA00044529"/>
    </source>
</evidence>
<organism evidence="11 12">
    <name type="scientific">Diplogelasinospora grovesii</name>
    <dbReference type="NCBI Taxonomy" id="303347"/>
    <lineage>
        <taxon>Eukaryota</taxon>
        <taxon>Fungi</taxon>
        <taxon>Dikarya</taxon>
        <taxon>Ascomycota</taxon>
        <taxon>Pezizomycotina</taxon>
        <taxon>Sordariomycetes</taxon>
        <taxon>Sordariomycetidae</taxon>
        <taxon>Sordariales</taxon>
        <taxon>Diplogelasinosporaceae</taxon>
        <taxon>Diplogelasinospora</taxon>
    </lineage>
</organism>
<dbReference type="InterPro" id="IPR052287">
    <property type="entry name" value="NHEJ_factor"/>
</dbReference>
<dbReference type="InterPro" id="IPR053829">
    <property type="entry name" value="XLF-like_CC"/>
</dbReference>
<accession>A0AAN6S2T3</accession>
<keyword evidence="3" id="KW-0238">DNA-binding</keyword>
<evidence type="ECO:0000256" key="2">
    <source>
        <dbReference type="ARBA" id="ARBA00022763"/>
    </source>
</evidence>
<evidence type="ECO:0000256" key="8">
    <source>
        <dbReference type="SAM" id="MobiDB-lite"/>
    </source>
</evidence>
<evidence type="ECO:0000256" key="1">
    <source>
        <dbReference type="ARBA" id="ARBA00004123"/>
    </source>
</evidence>
<evidence type="ECO:0000256" key="6">
    <source>
        <dbReference type="ARBA" id="ARBA00025747"/>
    </source>
</evidence>
<dbReference type="EMBL" id="MU853829">
    <property type="protein sequence ID" value="KAK3938449.1"/>
    <property type="molecule type" value="Genomic_DNA"/>
</dbReference>
<evidence type="ECO:0000259" key="10">
    <source>
        <dbReference type="Pfam" id="PF21928"/>
    </source>
</evidence>
<evidence type="ECO:0000256" key="5">
    <source>
        <dbReference type="ARBA" id="ARBA00023242"/>
    </source>
</evidence>
<dbReference type="Pfam" id="PF21928">
    <property type="entry name" value="XLF_CC"/>
    <property type="match status" value="1"/>
</dbReference>
<comment type="similarity">
    <text evidence="6">Belongs to the XRCC4-XLF family. XLF subfamily.</text>
</comment>
<evidence type="ECO:0000256" key="3">
    <source>
        <dbReference type="ARBA" id="ARBA00023125"/>
    </source>
</evidence>
<dbReference type="Gene3D" id="2.170.210.10">
    <property type="entry name" value="DNA double-strand break repair and VJ recombination XRCC4, N-terminal"/>
    <property type="match status" value="1"/>
</dbReference>
<dbReference type="CDD" id="cd22285">
    <property type="entry name" value="HD_XLF_N"/>
    <property type="match status" value="1"/>
</dbReference>
<sequence length="541" mass="58228">MSNRPLWRLLPVAAVPGIPNLLVSTTFTDQSYSVHLTDLANVWIESMDKKPIVKRGLVEDTSIDPTDGPDQIRRMLELLRAAFDTEDPEHHNTSMSLAKGDDDDSLTIHITCVLPKPLKPFRWPMHLKKCPQSTVATELVLPLVQAHHARAKEIDHLIATIREKDSVIAKLVDKLEATGTGLEHVFNALSGKRKVTRAVAEGRVKGLAPFTEADFRSGATEAQSNAGPVDVSTLLQSVFGGTGLKYASGLDVVASPGLNDWWTQLGKGKSVVLVDRAKETRAETPPPPQRSDSKAGDEDDDDFQVQATPPGLLSARKRDTNTRPVAVDDDETSDGEDASEIPDSLPRPPAKKTSPGKAPGSRLGAIGKKKHQPSPPAPLRSPTPPEPSAVRSEGPKDDDAGSETASDPEDKMDASPPPASPPKPAPKRGGLGRIGGKHRATTPVVEPPRSPSPTAPETEPSPAPRRRKLGVIGNKAPRTGTATPAEDTDDERRGRFDTQSAESKGAPRETSQERADRKRAELQRELDKKAAAGPSKKKRKF</sequence>
<keyword evidence="2" id="KW-0227">DNA damage</keyword>
<dbReference type="GO" id="GO:0045027">
    <property type="term" value="F:DNA end binding"/>
    <property type="evidence" value="ECO:0007669"/>
    <property type="project" value="TreeGrafter"/>
</dbReference>
<dbReference type="InterPro" id="IPR015381">
    <property type="entry name" value="XLF-like_N"/>
</dbReference>
<dbReference type="PANTHER" id="PTHR32235">
    <property type="entry name" value="NON-HOMOLOGOUS END-JOINING FACTOR 1"/>
    <property type="match status" value="1"/>
</dbReference>
<evidence type="ECO:0000256" key="4">
    <source>
        <dbReference type="ARBA" id="ARBA00023204"/>
    </source>
</evidence>
<keyword evidence="12" id="KW-1185">Reference proteome</keyword>